<reference evidence="4" key="2">
    <citation type="submission" date="2013-10" db="EMBL/GenBank/DDBJ databases">
        <authorList>
            <person name="Aslett M."/>
        </authorList>
    </citation>
    <scope>NUCLEOTIDE SEQUENCE [LARGE SCALE GENOMIC DNA]</scope>
    <source>
        <strain evidence="4">Weybridge</strain>
    </source>
</reference>
<protein>
    <recommendedName>
        <fullName evidence="3">PpiC domain-containing protein</fullName>
    </recommendedName>
</protein>
<reference evidence="4" key="1">
    <citation type="submission" date="2013-10" db="EMBL/GenBank/DDBJ databases">
        <title>Genomic analysis of the causative agents of coccidiosis in chickens.</title>
        <authorList>
            <person name="Reid A.J."/>
            <person name="Blake D."/>
            <person name="Billington K."/>
            <person name="Browne H."/>
            <person name="Dunn M."/>
            <person name="Hung S."/>
            <person name="Kawahara F."/>
            <person name="Miranda-Saavedra D."/>
            <person name="Mourier T."/>
            <person name="Nagra H."/>
            <person name="Otto T.D."/>
            <person name="Rawlings N."/>
            <person name="Sanchez A."/>
            <person name="Sanders M."/>
            <person name="Subramaniam C."/>
            <person name="Tay Y."/>
            <person name="Dear P."/>
            <person name="Doerig C."/>
            <person name="Gruber A."/>
            <person name="Parkinson J."/>
            <person name="Shirley M."/>
            <person name="Wan K.L."/>
            <person name="Berriman M."/>
            <person name="Tomley F."/>
            <person name="Pain A."/>
        </authorList>
    </citation>
    <scope>NUCLEOTIDE SEQUENCE [LARGE SCALE GENOMIC DNA]</scope>
    <source>
        <strain evidence="4">Weybridge</strain>
    </source>
</reference>
<name>U6MAZ2_EIMMA</name>
<dbReference type="Pfam" id="PF07699">
    <property type="entry name" value="Ephrin_rec_like"/>
    <property type="match status" value="1"/>
</dbReference>
<keyword evidence="5" id="KW-1185">Reference proteome</keyword>
<dbReference type="VEuPathDB" id="ToxoDB:EMWEY_00018180"/>
<dbReference type="AlphaFoldDB" id="U6MAZ2"/>
<feature type="transmembrane region" description="Helical" evidence="2">
    <location>
        <begin position="470"/>
        <end position="490"/>
    </location>
</feature>
<sequence>MMNPYDMLRSSERTACVPCAEGTYTDSDGSPECIPCHPGYVCQKGCSSKYPQSMSGDGGVPCMPGHYCPEGSSTMLPCPVGTYNPNSAKGSPDDCLECPVGSFTNAMGQRSCIACGGSSFTEVGTFECKCMGANRVYQPSSGACICKTGYEHVVSGNDLSDEDSAEPCSPREYPVCSGTRVYTHTGSCQETSQVCEDYCGHKGGKYTSETTLCECAGLPDIDEVCDEACRRQQKGILIENGNLVVTNQADSIDLAFALADLSGRSNVLFGNLACSTSSCPAVLYSVAEDGSTHGYFGVPDSLVDLISEQLNSAVDSRRAATSSPPREPQPMMVRAGPHVPSVESPLLCILIGTSVLWTLEPGTEPVYPVHVHDSLYNTDTGFDAGQFKNLKTEMESGAPLLLFGHTFTNPGIVVFATNRNLNRIVFVKVVNDKAECGSMEPALPHPATKKFTAALSMEFPEIVRYGAPDWSTLLITFGIILLVALCLLLLQFPLRTHYWTFAPPLQAENGIDANDEAQPSHPNKFQPSVLCCRGAAAESEAATTFTDLDPRVFQAVYCKLLETMNMLREQLENMGLQQDQLIELGLDMAGPLRTSLFPILAEASEKKVAPCSDLMS</sequence>
<dbReference type="EMBL" id="HG719865">
    <property type="protein sequence ID" value="CDJ58835.1"/>
    <property type="molecule type" value="Genomic_DNA"/>
</dbReference>
<evidence type="ECO:0000259" key="3">
    <source>
        <dbReference type="PROSITE" id="PS50198"/>
    </source>
</evidence>
<dbReference type="GO" id="GO:0003755">
    <property type="term" value="F:peptidyl-prolyl cis-trans isomerase activity"/>
    <property type="evidence" value="ECO:0007669"/>
    <property type="project" value="UniProtKB-KW"/>
</dbReference>
<evidence type="ECO:0000313" key="5">
    <source>
        <dbReference type="Proteomes" id="UP000030763"/>
    </source>
</evidence>
<keyword evidence="2" id="KW-0812">Transmembrane</keyword>
<keyword evidence="1" id="KW-0697">Rotamase</keyword>
<dbReference type="Proteomes" id="UP000030763">
    <property type="component" value="Unassembled WGS sequence"/>
</dbReference>
<feature type="domain" description="PpiC" evidence="3">
    <location>
        <begin position="228"/>
        <end position="344"/>
    </location>
</feature>
<dbReference type="RefSeq" id="XP_013335483.1">
    <property type="nucleotide sequence ID" value="XM_013480029.1"/>
</dbReference>
<dbReference type="PANTHER" id="PTHR47236">
    <property type="entry name" value="GENE, 32742-RELATED-RELATED"/>
    <property type="match status" value="1"/>
</dbReference>
<dbReference type="InterPro" id="IPR011641">
    <property type="entry name" value="Tyr-kin_ephrin_A/B_rcpt-like"/>
</dbReference>
<evidence type="ECO:0000256" key="1">
    <source>
        <dbReference type="PROSITE-ProRule" id="PRU00278"/>
    </source>
</evidence>
<dbReference type="InterPro" id="IPR000297">
    <property type="entry name" value="PPIase_PpiC"/>
</dbReference>
<dbReference type="GeneID" id="25335804"/>
<organism evidence="4 5">
    <name type="scientific">Eimeria maxima</name>
    <name type="common">Coccidian parasite</name>
    <dbReference type="NCBI Taxonomy" id="5804"/>
    <lineage>
        <taxon>Eukaryota</taxon>
        <taxon>Sar</taxon>
        <taxon>Alveolata</taxon>
        <taxon>Apicomplexa</taxon>
        <taxon>Conoidasida</taxon>
        <taxon>Coccidia</taxon>
        <taxon>Eucoccidiorida</taxon>
        <taxon>Eimeriorina</taxon>
        <taxon>Eimeriidae</taxon>
        <taxon>Eimeria</taxon>
    </lineage>
</organism>
<gene>
    <name evidence="4" type="ORF">EMWEY_00018180</name>
</gene>
<proteinExistence type="predicted"/>
<keyword evidence="1" id="KW-0413">Isomerase</keyword>
<dbReference type="OrthoDB" id="354396at2759"/>
<dbReference type="SMART" id="SM01411">
    <property type="entry name" value="Ephrin_rec_like"/>
    <property type="match status" value="2"/>
</dbReference>
<evidence type="ECO:0000256" key="2">
    <source>
        <dbReference type="SAM" id="Phobius"/>
    </source>
</evidence>
<dbReference type="PROSITE" id="PS50198">
    <property type="entry name" value="PPIC_PPIASE_2"/>
    <property type="match status" value="1"/>
</dbReference>
<dbReference type="Gene3D" id="2.10.50.10">
    <property type="entry name" value="Tumor Necrosis Factor Receptor, subunit A, domain 2"/>
    <property type="match status" value="2"/>
</dbReference>
<accession>U6MAZ2</accession>
<keyword evidence="2" id="KW-0472">Membrane</keyword>
<evidence type="ECO:0000313" key="4">
    <source>
        <dbReference type="EMBL" id="CDJ58835.1"/>
    </source>
</evidence>
<dbReference type="PANTHER" id="PTHR47236:SF4">
    <property type="entry name" value="GENE 9195-RELATED"/>
    <property type="match status" value="1"/>
</dbReference>
<keyword evidence="2" id="KW-1133">Transmembrane helix</keyword>